<dbReference type="RefSeq" id="YP_024821.1">
    <property type="nucleotide sequence ID" value="NC_005885.1"/>
</dbReference>
<feature type="compositionally biased region" description="Basic and acidic residues" evidence="1">
    <location>
        <begin position="238"/>
        <end position="247"/>
    </location>
</feature>
<dbReference type="Proteomes" id="UP000001245">
    <property type="component" value="Segment"/>
</dbReference>
<protein>
    <submittedName>
        <fullName evidence="2">Pas35</fullName>
    </submittedName>
</protein>
<dbReference type="GeneID" id="2846197"/>
<evidence type="ECO:0000313" key="2">
    <source>
        <dbReference type="EMBL" id="AAT36783.1"/>
    </source>
</evidence>
<evidence type="ECO:0000313" key="3">
    <source>
        <dbReference type="Proteomes" id="UP000001245"/>
    </source>
</evidence>
<dbReference type="OrthoDB" id="8445at10239"/>
<keyword evidence="3" id="KW-1185">Reference proteome</keyword>
<gene>
    <name evidence="2" type="primary">pas35</name>
</gene>
<evidence type="ECO:0000256" key="1">
    <source>
        <dbReference type="SAM" id="MobiDB-lite"/>
    </source>
</evidence>
<sequence>MKLSASIMAHPDRADRVRELEAALDRPAAIAWDDEGPPSGSGDRVWRTARRGWELADPDADWHVLIQDDALPCEDFLAGLERALTYVPADAVVSPYLGTGRNVPIRWEAMAGAADKAGVTWVKSQKLMWGVSIALPVALIPDMIQYANTRAGVPDDMRVAGWAERREHEVWYTWPSLVDHLQVPSLTKHKARERVARRHHQGSALSIEWTGRALTDPMLARRRPLRSGPSRVRSARRLHAEEGRNGA</sequence>
<reference evidence="2 3" key="1">
    <citation type="journal article" date="2004" name="Virus Genes">
        <title>The genome of phiAsp2, an actinoplanes infecting phage.</title>
        <authorList>
            <person name="Jarling M."/>
            <person name="Bartkowiak K."/>
            <person name="Pape H."/>
            <person name="Meinhardt F."/>
        </authorList>
    </citation>
    <scope>NUCLEOTIDE SEQUENCE</scope>
</reference>
<proteinExistence type="predicted"/>
<feature type="region of interest" description="Disordered" evidence="1">
    <location>
        <begin position="223"/>
        <end position="247"/>
    </location>
</feature>
<dbReference type="KEGG" id="vg:2846197"/>
<accession>Q6J7Z6</accession>
<name>Q6J7Z6_9CAUD</name>
<organism evidence="2 3">
    <name type="scientific">Actinoplanes phage phiAsp2</name>
    <dbReference type="NCBI Taxonomy" id="279303"/>
    <lineage>
        <taxon>Viruses</taxon>
        <taxon>Duplodnaviria</taxon>
        <taxon>Heunggongvirae</taxon>
        <taxon>Uroviricota</taxon>
        <taxon>Caudoviricetes</taxon>
        <taxon>Aspduovirus</taxon>
        <taxon>Aspduovirus Asp2</taxon>
    </lineage>
</organism>
<dbReference type="EMBL" id="AY576796">
    <property type="protein sequence ID" value="AAT36783.1"/>
    <property type="molecule type" value="Genomic_DNA"/>
</dbReference>